<proteinExistence type="predicted"/>
<evidence type="ECO:0000313" key="4">
    <source>
        <dbReference type="WBParaSite" id="SCUD_0000612601-mRNA-1"/>
    </source>
</evidence>
<evidence type="ECO:0000313" key="3">
    <source>
        <dbReference type="Proteomes" id="UP000279833"/>
    </source>
</evidence>
<accession>A0A183JTT6</accession>
<keyword evidence="1" id="KW-0812">Transmembrane</keyword>
<keyword evidence="1" id="KW-0472">Membrane</keyword>
<reference evidence="2 3" key="2">
    <citation type="submission" date="2018-11" db="EMBL/GenBank/DDBJ databases">
        <authorList>
            <consortium name="Pathogen Informatics"/>
        </authorList>
    </citation>
    <scope>NUCLEOTIDE SEQUENCE [LARGE SCALE GENOMIC DNA]</scope>
    <source>
        <strain evidence="2">Dakar</strain>
        <strain evidence="3">Dakar, Senegal</strain>
    </source>
</reference>
<gene>
    <name evidence="2" type="ORF">SCUD_LOCUS6126</name>
</gene>
<keyword evidence="3" id="KW-1185">Reference proteome</keyword>
<evidence type="ECO:0000256" key="1">
    <source>
        <dbReference type="SAM" id="Phobius"/>
    </source>
</evidence>
<dbReference type="STRING" id="6186.A0A183JTT6"/>
<name>A0A183JTT6_9TREM</name>
<feature type="transmembrane region" description="Helical" evidence="1">
    <location>
        <begin position="106"/>
        <end position="124"/>
    </location>
</feature>
<organism evidence="4">
    <name type="scientific">Schistosoma curassoni</name>
    <dbReference type="NCBI Taxonomy" id="6186"/>
    <lineage>
        <taxon>Eukaryota</taxon>
        <taxon>Metazoa</taxon>
        <taxon>Spiralia</taxon>
        <taxon>Lophotrochozoa</taxon>
        <taxon>Platyhelminthes</taxon>
        <taxon>Trematoda</taxon>
        <taxon>Digenea</taxon>
        <taxon>Strigeidida</taxon>
        <taxon>Schistosomatoidea</taxon>
        <taxon>Schistosomatidae</taxon>
        <taxon>Schistosoma</taxon>
    </lineage>
</organism>
<sequence length="129" mass="15097">MLSIDCCYKITIIHITDENPLIDILCYNFAILFFNPLLEYLCVFDGVGALKRRSCRSFSFSKSMSTYSAVKRFLKTFHLAGTPDYYNVYEVNEHGMLSPFCSERNLHFFIFLVIFCFLCYICPVDNFQI</sequence>
<evidence type="ECO:0000313" key="2">
    <source>
        <dbReference type="EMBL" id="VDP01060.1"/>
    </source>
</evidence>
<dbReference type="AlphaFoldDB" id="A0A183JTT6"/>
<dbReference type="Proteomes" id="UP000279833">
    <property type="component" value="Unassembled WGS sequence"/>
</dbReference>
<reference evidence="4" key="1">
    <citation type="submission" date="2016-06" db="UniProtKB">
        <authorList>
            <consortium name="WormBaseParasite"/>
        </authorList>
    </citation>
    <scope>IDENTIFICATION</scope>
</reference>
<keyword evidence="1" id="KW-1133">Transmembrane helix</keyword>
<dbReference type="WBParaSite" id="SCUD_0000612601-mRNA-1">
    <property type="protein sequence ID" value="SCUD_0000612601-mRNA-1"/>
    <property type="gene ID" value="SCUD_0000612601"/>
</dbReference>
<protein>
    <submittedName>
        <fullName evidence="4">Ras-associating domain-containing protein</fullName>
    </submittedName>
</protein>
<dbReference type="EMBL" id="UZAK01012177">
    <property type="protein sequence ID" value="VDP01060.1"/>
    <property type="molecule type" value="Genomic_DNA"/>
</dbReference>